<organism evidence="1 2">
    <name type="scientific">Streptomyces noursei</name>
    <name type="common">Streptomyces albulus</name>
    <dbReference type="NCBI Taxonomy" id="1971"/>
    <lineage>
        <taxon>Bacteria</taxon>
        <taxon>Bacillati</taxon>
        <taxon>Actinomycetota</taxon>
        <taxon>Actinomycetes</taxon>
        <taxon>Kitasatosporales</taxon>
        <taxon>Streptomycetaceae</taxon>
        <taxon>Streptomyces</taxon>
    </lineage>
</organism>
<sequence length="60" mass="6187">MTGGGTGIGAATARLLRTAGHQVVISRRRPEPLRRVAEETGACSPRASACSNALAVSNWP</sequence>
<evidence type="ECO:0000313" key="1">
    <source>
        <dbReference type="EMBL" id="PNE38150.1"/>
    </source>
</evidence>
<reference evidence="2" key="1">
    <citation type="submission" date="2015-09" db="EMBL/GenBank/DDBJ databases">
        <authorList>
            <person name="Graham D.E."/>
            <person name="Mahan K.M."/>
            <person name="Klingeman D.M."/>
            <person name="Fida T."/>
            <person name="Giannone R.J."/>
            <person name="Hettich R.L."/>
            <person name="Parry R.J."/>
            <person name="Spain J.C."/>
        </authorList>
    </citation>
    <scope>NUCLEOTIDE SEQUENCE [LARGE SCALE GENOMIC DNA]</scope>
    <source>
        <strain evidence="2">JCM 4701</strain>
    </source>
</reference>
<accession>A0A2N8PAW5</accession>
<dbReference type="Gene3D" id="3.40.50.720">
    <property type="entry name" value="NAD(P)-binding Rossmann-like Domain"/>
    <property type="match status" value="1"/>
</dbReference>
<keyword evidence="2" id="KW-1185">Reference proteome</keyword>
<dbReference type="AlphaFoldDB" id="A0A2N8PAW5"/>
<dbReference type="SUPFAM" id="SSF51735">
    <property type="entry name" value="NAD(P)-binding Rossmann-fold domains"/>
    <property type="match status" value="1"/>
</dbReference>
<dbReference type="EMBL" id="LJSN01000003">
    <property type="protein sequence ID" value="PNE38150.1"/>
    <property type="molecule type" value="Genomic_DNA"/>
</dbReference>
<proteinExistence type="predicted"/>
<dbReference type="InterPro" id="IPR002347">
    <property type="entry name" value="SDR_fam"/>
</dbReference>
<gene>
    <name evidence="1" type="ORF">AOB60_29010</name>
</gene>
<comment type="caution">
    <text evidence="1">The sequence shown here is derived from an EMBL/GenBank/DDBJ whole genome shotgun (WGS) entry which is preliminary data.</text>
</comment>
<dbReference type="InterPro" id="IPR036291">
    <property type="entry name" value="NAD(P)-bd_dom_sf"/>
</dbReference>
<evidence type="ECO:0000313" key="2">
    <source>
        <dbReference type="Proteomes" id="UP000236047"/>
    </source>
</evidence>
<dbReference type="Proteomes" id="UP000236047">
    <property type="component" value="Unassembled WGS sequence"/>
</dbReference>
<dbReference type="Pfam" id="PF00106">
    <property type="entry name" value="adh_short"/>
    <property type="match status" value="1"/>
</dbReference>
<name>A0A2N8PAW5_STRNR</name>
<protein>
    <submittedName>
        <fullName evidence="1">Uncharacterized protein</fullName>
    </submittedName>
</protein>